<keyword evidence="1" id="KW-0732">Signal</keyword>
<dbReference type="OrthoDB" id="363996at2759"/>
<proteinExistence type="predicted"/>
<evidence type="ECO:0000313" key="3">
    <source>
        <dbReference type="Proteomes" id="UP000236319"/>
    </source>
</evidence>
<dbReference type="Proteomes" id="UP000236319">
    <property type="component" value="Unassembled WGS sequence"/>
</dbReference>
<sequence>MNVLGVISVFVAFIAPTVAHRCTEFVPVDISVADSSDYIRNESGSRFTIATKSGKCIGAVYNAGVEISKIPDAGATNRRVTVHRLLESEYGPNIVEPFIEKDGFVYVVEVETIFLGIPNRQRLVKTSSGAYEDYAEEFDDLDICSKNFDGFVHEALRTDNTMARFLPKPGRRMGSIRCGDKVLLEHDDEIFFRYAEFNNNKWNVFTTPNVGNSFKTSFLPVAWKDCMYRTLDNDSLYIDLSKDYRTEYCQILSTCGENCIFFDGCSDPDYRVVDVLDQKGVIYMGNKARCVQMKMQVVGSTHYLTVYARLLNGLFEAELYRSPDGRNYTPYKPEVINLELTATNIDERIQVTTDRNGKVYTIPAPNNLLYTIGAVTYMNKTLVGKSFLDDPDNVPYVVLSRRITVIGEYTTVETQTNKDQPTNVTYVTNKDGVWLHRPKPVQFELTQLNANDPNFRVTRLEKGKFHVTAALPNMKIGSIKYKNNIVAPNQSNALSTEFLYDFNELLVTQQMNESVRFYSKYVLKQGFLGDETMLFVERHKEPRSLSIMDVFTNMLPDVFCKDRLGRFVKLYVCKDLYNITMGAVTFGDTTLVPYNRYFKMREVYVAEEYFMSYIVVRSFTEEGDSVVEAFRSRVADGEITFVRMRSKPVAVDLAPEAKAAEQVVRVQDGNNSYYRIRPEFAVNYRIGDVRYDGRLLIPDGGTNLCRVLNTTSEVVDGKITEILVHLGDISSAGRKAKLLTANLETRSVTEVPKKPLEINISFKGTRDDLVEIAENNDTISYYVPWMLSGGLKLDAVVFTNGQNEVDVLIKDLDLDDFPEVRLHHASNAAEAMVAITPKNSTPIYVNVMPSESTPVVSTLNRQYDEYFKSYYGEV</sequence>
<keyword evidence="3" id="KW-1185">Reference proteome</keyword>
<gene>
    <name evidence="2" type="ORF">BOVATA_007150</name>
</gene>
<evidence type="ECO:0000313" key="2">
    <source>
        <dbReference type="EMBL" id="GBE59222.1"/>
    </source>
</evidence>
<evidence type="ECO:0000256" key="1">
    <source>
        <dbReference type="SAM" id="SignalP"/>
    </source>
</evidence>
<comment type="caution">
    <text evidence="2">The sequence shown here is derived from an EMBL/GenBank/DDBJ whole genome shotgun (WGS) entry which is preliminary data.</text>
</comment>
<dbReference type="VEuPathDB" id="PiroplasmaDB:BOVATA_007150"/>
<dbReference type="RefSeq" id="XP_028865465.1">
    <property type="nucleotide sequence ID" value="XM_029009632.1"/>
</dbReference>
<reference evidence="2 3" key="1">
    <citation type="journal article" date="2017" name="BMC Genomics">
        <title>Whole-genome assembly of Babesia ovata and comparative genomics between closely related pathogens.</title>
        <authorList>
            <person name="Yamagishi J."/>
            <person name="Asada M."/>
            <person name="Hakimi H."/>
            <person name="Tanaka T.Q."/>
            <person name="Sugimoto C."/>
            <person name="Kawazu S."/>
        </authorList>
    </citation>
    <scope>NUCLEOTIDE SEQUENCE [LARGE SCALE GENOMIC DNA]</scope>
    <source>
        <strain evidence="2 3">Miyake</strain>
    </source>
</reference>
<dbReference type="AlphaFoldDB" id="A0A2H6K890"/>
<accession>A0A2H6K890</accession>
<feature type="signal peptide" evidence="1">
    <location>
        <begin position="1"/>
        <end position="19"/>
    </location>
</feature>
<name>A0A2H6K890_9APIC</name>
<dbReference type="EMBL" id="BDSA01000001">
    <property type="protein sequence ID" value="GBE59222.1"/>
    <property type="molecule type" value="Genomic_DNA"/>
</dbReference>
<feature type="chain" id="PRO_5014114966" evidence="1">
    <location>
        <begin position="20"/>
        <end position="874"/>
    </location>
</feature>
<dbReference type="GeneID" id="39872992"/>
<protein>
    <submittedName>
        <fullName evidence="2">Family transcriptional regulator, putative</fullName>
    </submittedName>
</protein>
<organism evidence="2 3">
    <name type="scientific">Babesia ovata</name>
    <dbReference type="NCBI Taxonomy" id="189622"/>
    <lineage>
        <taxon>Eukaryota</taxon>
        <taxon>Sar</taxon>
        <taxon>Alveolata</taxon>
        <taxon>Apicomplexa</taxon>
        <taxon>Aconoidasida</taxon>
        <taxon>Piroplasmida</taxon>
        <taxon>Babesiidae</taxon>
        <taxon>Babesia</taxon>
    </lineage>
</organism>